<protein>
    <recommendedName>
        <fullName evidence="5">Alpha-N-acetylglucosaminidase</fullName>
    </recommendedName>
</protein>
<dbReference type="EMBL" id="BDGG01000013">
    <property type="protein sequence ID" value="GAV06610.1"/>
    <property type="molecule type" value="Genomic_DNA"/>
</dbReference>
<organism evidence="3 4">
    <name type="scientific">Ramazzottius varieornatus</name>
    <name type="common">Water bear</name>
    <name type="synonym">Tardigrade</name>
    <dbReference type="NCBI Taxonomy" id="947166"/>
    <lineage>
        <taxon>Eukaryota</taxon>
        <taxon>Metazoa</taxon>
        <taxon>Ecdysozoa</taxon>
        <taxon>Tardigrada</taxon>
        <taxon>Eutardigrada</taxon>
        <taxon>Parachela</taxon>
        <taxon>Hypsibioidea</taxon>
        <taxon>Ramazzottiidae</taxon>
        <taxon>Ramazzottius</taxon>
    </lineage>
</organism>
<gene>
    <name evidence="3" type="primary">RvY_16572</name>
    <name evidence="3" type="synonym">RvY_16572.1</name>
    <name evidence="3" type="ORF">RvY_16572-1</name>
</gene>
<dbReference type="OrthoDB" id="64736at2759"/>
<dbReference type="AlphaFoldDB" id="A0A1D1VYX9"/>
<evidence type="ECO:0008006" key="5">
    <source>
        <dbReference type="Google" id="ProtNLM"/>
    </source>
</evidence>
<evidence type="ECO:0000313" key="3">
    <source>
        <dbReference type="EMBL" id="GAV06610.1"/>
    </source>
</evidence>
<sequence length="610" mass="70156">MALQGINFPLAFTGQEEIWRRVYAKHGLNNTDLESFFVGPAFLAWGRMGNIRRWAGPLSNNWLRGQLDLQHKILARMTSLGMMPILPGFGGIVPEALIRIYPQLNYSRVESWAGFPDNLSSSFLLEPTENLYVTLGQEFITEMKREFGDVTHFYNADSFNEQRPNTSAQTFIKNVADATFKGMVAADPDAIWVMQGWLFYYDADFWTPELTKSLLTEAPLGRMIVLDLDADAFPIWPSTQSFYGQPFIWCMLHNYGGVQGLYGRISHINKDPMEARNASGSTMIGVGLTMEGINQNEVMYELMNEMSWRTQPVAIDEWMANFTGRRYGDSNDDAHLTYQILGKKVLDHPTTWANQGRYIVTRRPHFNYPEPMWYDPKDVFESFSHLLRAATVLAKTDMLLYDIVDLSRQSLQIVFHSTYERFQAAFEQANVTSVGKLGDRLLKILDDMDLILSTNKQFSLNDWVKSARSWAQTPAELAQYEENALNQLTIWGPDGQELDYATKQWSGMVSRYYRPRWKLFIKRVMDSLESTKPFDQQAFDKEVFEKIERPFTHQRLKDTFSSKFDSTGKDGNALATAKRLFEKYNSFRDVTVERTTLTDLQQSCGARLCN</sequence>
<feature type="domain" description="Alpha-N-acetylglucosaminidase tim-barrel" evidence="1">
    <location>
        <begin position="1"/>
        <end position="309"/>
    </location>
</feature>
<dbReference type="Gene3D" id="1.20.120.670">
    <property type="entry name" value="N-acetyl-b-d-glucoasminidase"/>
    <property type="match status" value="1"/>
</dbReference>
<dbReference type="Proteomes" id="UP000186922">
    <property type="component" value="Unassembled WGS sequence"/>
</dbReference>
<dbReference type="Pfam" id="PF05089">
    <property type="entry name" value="NAGLU"/>
    <property type="match status" value="1"/>
</dbReference>
<evidence type="ECO:0000259" key="2">
    <source>
        <dbReference type="Pfam" id="PF12972"/>
    </source>
</evidence>
<comment type="caution">
    <text evidence="3">The sequence shown here is derived from an EMBL/GenBank/DDBJ whole genome shotgun (WGS) entry which is preliminary data.</text>
</comment>
<evidence type="ECO:0000259" key="1">
    <source>
        <dbReference type="Pfam" id="PF05089"/>
    </source>
</evidence>
<feature type="domain" description="Alpha-N-acetylglucosaminidase C-terminal" evidence="2">
    <location>
        <begin position="318"/>
        <end position="583"/>
    </location>
</feature>
<dbReference type="SUPFAM" id="SSF51445">
    <property type="entry name" value="(Trans)glycosidases"/>
    <property type="match status" value="1"/>
</dbReference>
<dbReference type="PANTHER" id="PTHR12872:SF1">
    <property type="entry name" value="ALPHA-N-ACETYLGLUCOSAMINIDASE"/>
    <property type="match status" value="1"/>
</dbReference>
<evidence type="ECO:0000313" key="4">
    <source>
        <dbReference type="Proteomes" id="UP000186922"/>
    </source>
</evidence>
<keyword evidence="4" id="KW-1185">Reference proteome</keyword>
<dbReference type="InterPro" id="IPR007781">
    <property type="entry name" value="NAGLU"/>
</dbReference>
<dbReference type="PANTHER" id="PTHR12872">
    <property type="entry name" value="ALPHA-N-ACETYLGLUCOSAMINIDASE"/>
    <property type="match status" value="1"/>
</dbReference>
<dbReference type="InterPro" id="IPR017853">
    <property type="entry name" value="GH"/>
</dbReference>
<dbReference type="InterPro" id="IPR024732">
    <property type="entry name" value="NAGLU_C"/>
</dbReference>
<accession>A0A1D1VYX9</accession>
<reference evidence="3 4" key="1">
    <citation type="journal article" date="2016" name="Nat. Commun.">
        <title>Extremotolerant tardigrade genome and improved radiotolerance of human cultured cells by tardigrade-unique protein.</title>
        <authorList>
            <person name="Hashimoto T."/>
            <person name="Horikawa D.D."/>
            <person name="Saito Y."/>
            <person name="Kuwahara H."/>
            <person name="Kozuka-Hata H."/>
            <person name="Shin-I T."/>
            <person name="Minakuchi Y."/>
            <person name="Ohishi K."/>
            <person name="Motoyama A."/>
            <person name="Aizu T."/>
            <person name="Enomoto A."/>
            <person name="Kondo K."/>
            <person name="Tanaka S."/>
            <person name="Hara Y."/>
            <person name="Koshikawa S."/>
            <person name="Sagara H."/>
            <person name="Miura T."/>
            <person name="Yokobori S."/>
            <person name="Miyagawa K."/>
            <person name="Suzuki Y."/>
            <person name="Kubo T."/>
            <person name="Oyama M."/>
            <person name="Kohara Y."/>
            <person name="Fujiyama A."/>
            <person name="Arakawa K."/>
            <person name="Katayama T."/>
            <person name="Toyoda A."/>
            <person name="Kunieda T."/>
        </authorList>
    </citation>
    <scope>NUCLEOTIDE SEQUENCE [LARGE SCALE GENOMIC DNA]</scope>
    <source>
        <strain evidence="3 4">YOKOZUNA-1</strain>
    </source>
</reference>
<dbReference type="Gene3D" id="3.20.20.80">
    <property type="entry name" value="Glycosidases"/>
    <property type="match status" value="1"/>
</dbReference>
<proteinExistence type="predicted"/>
<dbReference type="InterPro" id="IPR024733">
    <property type="entry name" value="NAGLU_tim-barrel"/>
</dbReference>
<name>A0A1D1VYX9_RAMVA</name>
<dbReference type="Pfam" id="PF12972">
    <property type="entry name" value="NAGLU_C"/>
    <property type="match status" value="1"/>
</dbReference>